<dbReference type="InterPro" id="IPR028082">
    <property type="entry name" value="Peripla_BP_I"/>
</dbReference>
<evidence type="ECO:0000256" key="1">
    <source>
        <dbReference type="ARBA" id="ARBA00023015"/>
    </source>
</evidence>
<dbReference type="CDD" id="cd06267">
    <property type="entry name" value="PBP1_LacI_sugar_binding-like"/>
    <property type="match status" value="1"/>
</dbReference>
<dbReference type="Pfam" id="PF00356">
    <property type="entry name" value="LacI"/>
    <property type="match status" value="1"/>
</dbReference>
<keyword evidence="3" id="KW-0804">Transcription</keyword>
<feature type="region of interest" description="Disordered" evidence="4">
    <location>
        <begin position="1"/>
        <end position="29"/>
    </location>
</feature>
<keyword evidence="2" id="KW-0238">DNA-binding</keyword>
<protein>
    <submittedName>
        <fullName evidence="6">LacI family transcriptional regulator</fullName>
    </submittedName>
</protein>
<proteinExistence type="predicted"/>
<evidence type="ECO:0000256" key="2">
    <source>
        <dbReference type="ARBA" id="ARBA00023125"/>
    </source>
</evidence>
<evidence type="ECO:0000256" key="4">
    <source>
        <dbReference type="SAM" id="MobiDB-lite"/>
    </source>
</evidence>
<comment type="caution">
    <text evidence="6">The sequence shown here is derived from an EMBL/GenBank/DDBJ whole genome shotgun (WGS) entry which is preliminary data.</text>
</comment>
<evidence type="ECO:0000313" key="6">
    <source>
        <dbReference type="EMBL" id="GLI02310.1"/>
    </source>
</evidence>
<dbReference type="Pfam" id="PF13377">
    <property type="entry name" value="Peripla_BP_3"/>
    <property type="match status" value="1"/>
</dbReference>
<evidence type="ECO:0000313" key="7">
    <source>
        <dbReference type="Proteomes" id="UP001144280"/>
    </source>
</evidence>
<dbReference type="CDD" id="cd01392">
    <property type="entry name" value="HTH_LacI"/>
    <property type="match status" value="1"/>
</dbReference>
<gene>
    <name evidence="6" type="ORF">Pa4123_75880</name>
</gene>
<dbReference type="Gene3D" id="1.10.260.40">
    <property type="entry name" value="lambda repressor-like DNA-binding domains"/>
    <property type="match status" value="1"/>
</dbReference>
<reference evidence="6" key="1">
    <citation type="submission" date="2022-12" db="EMBL/GenBank/DDBJ databases">
        <title>New Phytohabitans aurantiacus sp. RD004123 nov., an actinomycete isolated from soil.</title>
        <authorList>
            <person name="Triningsih D.W."/>
            <person name="Harunari E."/>
            <person name="Igarashi Y."/>
        </authorList>
    </citation>
    <scope>NUCLEOTIDE SEQUENCE</scope>
    <source>
        <strain evidence="6">RD004123</strain>
    </source>
</reference>
<dbReference type="InterPro" id="IPR046335">
    <property type="entry name" value="LacI/GalR-like_sensor"/>
</dbReference>
<dbReference type="InterPro" id="IPR010982">
    <property type="entry name" value="Lambda_DNA-bd_dom_sf"/>
</dbReference>
<dbReference type="EMBL" id="BSDI01000058">
    <property type="protein sequence ID" value="GLI02310.1"/>
    <property type="molecule type" value="Genomic_DNA"/>
</dbReference>
<dbReference type="SMART" id="SM00354">
    <property type="entry name" value="HTH_LACI"/>
    <property type="match status" value="1"/>
</dbReference>
<name>A0ABQ5R6I2_9ACTN</name>
<sequence>MTGSAAARAEADGGRAVGRGSGGVVADGGRAVGRGSGGAVVYCYDSVAWMGEGWEDLGMAGRHGRVTAADVAREAGVSPTTVSYVLNNVPHQKIPEDTRERVHAAVARLGYKPSAAARALRRGRSDLVLMVIPDVPIGATVASIVERLTEELEPRGLTLVSRSERHTPLSVLWQEMMPAAVVVLVELDPRDRDAMIAAGIHVFGALLSPSSDKDNTLAVPQHLIGRMQVEHLAARGHRHIGYAGPGDPRVRAFYDLRLDGARSACVELGLDLPIVYEVPLDTGAAATAVRAWWEAEPRVSGVCAYNDETAFALLAGVREVGLSVPADLAVIGVDNIPLARFAHPPLTTIDNNVGLVSAHLAEMIVSGIAGKRPPSPPRSDSITLVIRESA</sequence>
<dbReference type="InterPro" id="IPR000843">
    <property type="entry name" value="HTH_LacI"/>
</dbReference>
<keyword evidence="7" id="KW-1185">Reference proteome</keyword>
<feature type="domain" description="HTH lacI-type" evidence="5">
    <location>
        <begin position="66"/>
        <end position="122"/>
    </location>
</feature>
<evidence type="ECO:0000256" key="3">
    <source>
        <dbReference type="ARBA" id="ARBA00023163"/>
    </source>
</evidence>
<dbReference type="Proteomes" id="UP001144280">
    <property type="component" value="Unassembled WGS sequence"/>
</dbReference>
<dbReference type="SUPFAM" id="SSF47413">
    <property type="entry name" value="lambda repressor-like DNA-binding domains"/>
    <property type="match status" value="1"/>
</dbReference>
<feature type="compositionally biased region" description="Gly residues" evidence="4">
    <location>
        <begin position="15"/>
        <end position="29"/>
    </location>
</feature>
<dbReference type="PROSITE" id="PS50932">
    <property type="entry name" value="HTH_LACI_2"/>
    <property type="match status" value="1"/>
</dbReference>
<evidence type="ECO:0000259" key="5">
    <source>
        <dbReference type="PROSITE" id="PS50932"/>
    </source>
</evidence>
<dbReference type="SUPFAM" id="SSF53822">
    <property type="entry name" value="Periplasmic binding protein-like I"/>
    <property type="match status" value="1"/>
</dbReference>
<keyword evidence="1" id="KW-0805">Transcription regulation</keyword>
<accession>A0ABQ5R6I2</accession>
<dbReference type="PANTHER" id="PTHR30146:SF153">
    <property type="entry name" value="LACTOSE OPERON REPRESSOR"/>
    <property type="match status" value="1"/>
</dbReference>
<dbReference type="PANTHER" id="PTHR30146">
    <property type="entry name" value="LACI-RELATED TRANSCRIPTIONAL REPRESSOR"/>
    <property type="match status" value="1"/>
</dbReference>
<dbReference type="Gene3D" id="3.40.50.2300">
    <property type="match status" value="2"/>
</dbReference>
<organism evidence="6 7">
    <name type="scientific">Phytohabitans aurantiacus</name>
    <dbReference type="NCBI Taxonomy" id="3016789"/>
    <lineage>
        <taxon>Bacteria</taxon>
        <taxon>Bacillati</taxon>
        <taxon>Actinomycetota</taxon>
        <taxon>Actinomycetes</taxon>
        <taxon>Micromonosporales</taxon>
        <taxon>Micromonosporaceae</taxon>
    </lineage>
</organism>